<dbReference type="PANTHER" id="PTHR48081:SF30">
    <property type="entry name" value="ACETYL-HYDROLASE LIPR-RELATED"/>
    <property type="match status" value="1"/>
</dbReference>
<name>A0A0U0YIH4_9MYCO</name>
<organism evidence="5 6">
    <name type="scientific">Mycobacteroides abscessus</name>
    <dbReference type="NCBI Taxonomy" id="36809"/>
    <lineage>
        <taxon>Bacteria</taxon>
        <taxon>Bacillati</taxon>
        <taxon>Actinomycetota</taxon>
        <taxon>Actinomycetes</taxon>
        <taxon>Mycobacteriales</taxon>
        <taxon>Mycobacteriaceae</taxon>
        <taxon>Mycobacteroides</taxon>
    </lineage>
</organism>
<sequence length="344" mass="37054">MTDPAHKPAFGDTVTIETVGSDSAVQRSSHAVARALLRPTLELLARIAARHPKARTRGFRAANFIELAAYPLRPSRGTRRRTVTFEQFRAEWLWHKDLPDPDQAAQGAILYFHGGAFILGGLHSHRRMAARLARASGLPVLVVDYRQLPLAHITDSITDAVDSYRYLLDRGHAPDKIVFAGDSAGGGLAFSAALAARDEGLPVPGGIAAISPWADLDCSAKRAHPNEAHDAMLSGSILSVPGELGMARGSGLDPAWSAVNHDFNGMPAVFIQVGSLEVLRVDVDLLARRCAEAHVSCTVQVWKHAIHDFQLGADLLPDARAAVSDMAHFIYRITDPDNLKAGTP</sequence>
<dbReference type="EMBL" id="CSWP01000010">
    <property type="protein sequence ID" value="CPV67948.1"/>
    <property type="molecule type" value="Genomic_DNA"/>
</dbReference>
<dbReference type="PROSITE" id="PS01174">
    <property type="entry name" value="LIPASE_GDXG_SER"/>
    <property type="match status" value="1"/>
</dbReference>
<dbReference type="EC" id="3.1.1.83" evidence="5"/>
<feature type="active site" evidence="3">
    <location>
        <position position="183"/>
    </location>
</feature>
<dbReference type="Pfam" id="PF07859">
    <property type="entry name" value="Abhydrolase_3"/>
    <property type="match status" value="1"/>
</dbReference>
<dbReference type="InterPro" id="IPR033140">
    <property type="entry name" value="Lipase_GDXG_put_SER_AS"/>
</dbReference>
<keyword evidence="2 5" id="KW-0378">Hydrolase</keyword>
<protein>
    <submittedName>
        <fullName evidence="5">Putative esterase</fullName>
        <ecNumber evidence="5">3.1.1.83</ecNumber>
    </submittedName>
</protein>
<evidence type="ECO:0000313" key="6">
    <source>
        <dbReference type="Proteomes" id="UP000045782"/>
    </source>
</evidence>
<dbReference type="PANTHER" id="PTHR48081">
    <property type="entry name" value="AB HYDROLASE SUPERFAMILY PROTEIN C4A8.06C"/>
    <property type="match status" value="1"/>
</dbReference>
<evidence type="ECO:0000313" key="5">
    <source>
        <dbReference type="EMBL" id="CPV67948.1"/>
    </source>
</evidence>
<dbReference type="InterPro" id="IPR029058">
    <property type="entry name" value="AB_hydrolase_fold"/>
</dbReference>
<dbReference type="InterPro" id="IPR050300">
    <property type="entry name" value="GDXG_lipolytic_enzyme"/>
</dbReference>
<proteinExistence type="inferred from homology"/>
<dbReference type="SUPFAM" id="SSF53474">
    <property type="entry name" value="alpha/beta-Hydrolases"/>
    <property type="match status" value="1"/>
</dbReference>
<dbReference type="GO" id="GO:0004806">
    <property type="term" value="F:triacylglycerol lipase activity"/>
    <property type="evidence" value="ECO:0007669"/>
    <property type="project" value="TreeGrafter"/>
</dbReference>
<dbReference type="RefSeq" id="WP_005065164.1">
    <property type="nucleotide sequence ID" value="NZ_AP022621.1"/>
</dbReference>
<dbReference type="Proteomes" id="UP000045782">
    <property type="component" value="Unassembled WGS sequence"/>
</dbReference>
<evidence type="ECO:0000256" key="1">
    <source>
        <dbReference type="ARBA" id="ARBA00010515"/>
    </source>
</evidence>
<evidence type="ECO:0000256" key="3">
    <source>
        <dbReference type="PROSITE-ProRule" id="PRU10038"/>
    </source>
</evidence>
<dbReference type="InterPro" id="IPR013094">
    <property type="entry name" value="AB_hydrolase_3"/>
</dbReference>
<feature type="domain" description="Alpha/beta hydrolase fold-3" evidence="4">
    <location>
        <begin position="109"/>
        <end position="310"/>
    </location>
</feature>
<reference evidence="5 6" key="1">
    <citation type="submission" date="2015-03" db="EMBL/GenBank/DDBJ databases">
        <authorList>
            <person name="Murphy D."/>
        </authorList>
    </citation>
    <scope>NUCLEOTIDE SEQUENCE [LARGE SCALE GENOMIC DNA]</scope>
    <source>
        <strain evidence="5 6">PAP088</strain>
    </source>
</reference>
<evidence type="ECO:0000259" key="4">
    <source>
        <dbReference type="Pfam" id="PF07859"/>
    </source>
</evidence>
<comment type="similarity">
    <text evidence="1">Belongs to the 'GDXG' lipolytic enzyme family.</text>
</comment>
<dbReference type="Gene3D" id="3.40.50.1820">
    <property type="entry name" value="alpha/beta hydrolase"/>
    <property type="match status" value="1"/>
</dbReference>
<accession>A0A0U0YIH4</accession>
<dbReference type="AlphaFoldDB" id="A0A0U0YIH4"/>
<evidence type="ECO:0000256" key="2">
    <source>
        <dbReference type="ARBA" id="ARBA00022801"/>
    </source>
</evidence>
<gene>
    <name evidence="5" type="primary">mlhB_6</name>
    <name evidence="5" type="ORF">ERS075579_04316</name>
</gene>